<name>A0A949K233_9FIRM</name>
<organism evidence="2 3">
    <name type="scientific">Diplocloster agilis</name>
    <dbReference type="NCBI Taxonomy" id="2850323"/>
    <lineage>
        <taxon>Bacteria</taxon>
        <taxon>Bacillati</taxon>
        <taxon>Bacillota</taxon>
        <taxon>Clostridia</taxon>
        <taxon>Lachnospirales</taxon>
        <taxon>Lachnospiraceae</taxon>
        <taxon>Diplocloster</taxon>
    </lineage>
</organism>
<dbReference type="PANTHER" id="PTHR34989:SF1">
    <property type="entry name" value="PROTEIN HDED"/>
    <property type="match status" value="1"/>
</dbReference>
<feature type="transmembrane region" description="Helical" evidence="1">
    <location>
        <begin position="123"/>
        <end position="145"/>
    </location>
</feature>
<dbReference type="InterPro" id="IPR005325">
    <property type="entry name" value="DUF308_memb"/>
</dbReference>
<dbReference type="AlphaFoldDB" id="A0A949K233"/>
<keyword evidence="1" id="KW-0472">Membrane</keyword>
<feature type="transmembrane region" description="Helical" evidence="1">
    <location>
        <begin position="65"/>
        <end position="82"/>
    </location>
</feature>
<accession>A0A949K233</accession>
<protein>
    <submittedName>
        <fullName evidence="2">DUF308 domain-containing protein</fullName>
    </submittedName>
</protein>
<dbReference type="Proteomes" id="UP000712157">
    <property type="component" value="Unassembled WGS sequence"/>
</dbReference>
<dbReference type="EMBL" id="JAHQCW010000041">
    <property type="protein sequence ID" value="MBU9738779.1"/>
    <property type="molecule type" value="Genomic_DNA"/>
</dbReference>
<comment type="caution">
    <text evidence="2">The sequence shown here is derived from an EMBL/GenBank/DDBJ whole genome shotgun (WGS) entry which is preliminary data.</text>
</comment>
<feature type="transmembrane region" description="Helical" evidence="1">
    <location>
        <begin position="35"/>
        <end position="53"/>
    </location>
</feature>
<evidence type="ECO:0000313" key="2">
    <source>
        <dbReference type="EMBL" id="MBU9738779.1"/>
    </source>
</evidence>
<dbReference type="InterPro" id="IPR052712">
    <property type="entry name" value="Acid_resist_chaperone_HdeD"/>
</dbReference>
<gene>
    <name evidence="2" type="ORF">KTH89_19745</name>
</gene>
<reference evidence="2" key="1">
    <citation type="submission" date="2021-06" db="EMBL/GenBank/DDBJ databases">
        <title>Description of novel taxa of the family Lachnospiraceae.</title>
        <authorList>
            <person name="Chaplin A.V."/>
            <person name="Sokolova S.R."/>
            <person name="Pikina A.P."/>
            <person name="Korzhanova M."/>
            <person name="Belova V."/>
            <person name="Korostin D."/>
            <person name="Efimov B.A."/>
        </authorList>
    </citation>
    <scope>NUCLEOTIDE SEQUENCE</scope>
    <source>
        <strain evidence="2">ASD5720</strain>
    </source>
</reference>
<dbReference type="PANTHER" id="PTHR34989">
    <property type="entry name" value="PROTEIN HDED"/>
    <property type="match status" value="1"/>
</dbReference>
<feature type="transmembrane region" description="Helical" evidence="1">
    <location>
        <begin position="151"/>
        <end position="173"/>
    </location>
</feature>
<evidence type="ECO:0000313" key="3">
    <source>
        <dbReference type="Proteomes" id="UP000712157"/>
    </source>
</evidence>
<keyword evidence="1" id="KW-1133">Transmembrane helix</keyword>
<keyword evidence="1" id="KW-0812">Transmembrane</keyword>
<feature type="transmembrane region" description="Helical" evidence="1">
    <location>
        <begin position="12"/>
        <end position="29"/>
    </location>
</feature>
<evidence type="ECO:0000256" key="1">
    <source>
        <dbReference type="SAM" id="Phobius"/>
    </source>
</evidence>
<dbReference type="GO" id="GO:0005886">
    <property type="term" value="C:plasma membrane"/>
    <property type="evidence" value="ECO:0007669"/>
    <property type="project" value="TreeGrafter"/>
</dbReference>
<sequence length="193" mass="21704">MEILNDFKKHFVLVSILYIVLGIVLIIWPSLSLKLVCYFFGIMTVLYGVVQLFRYFSINKEFRTFQLDLFVGIVCLVFGIFALAKPAIVASILPVIVGIFFLMEAVIKIQNALGLKKGGYDQWWTALVVSVLVAVLGILLLINPFGAMKTFVIVIGICLIADGAASFWSVYCVSKRVKEYKKMEDVMNDMLNQ</sequence>
<keyword evidence="3" id="KW-1185">Reference proteome</keyword>
<proteinExistence type="predicted"/>
<feature type="transmembrane region" description="Helical" evidence="1">
    <location>
        <begin position="88"/>
        <end position="107"/>
    </location>
</feature>
<dbReference type="RefSeq" id="WP_238722836.1">
    <property type="nucleotide sequence ID" value="NZ_JAHQCW010000041.1"/>
</dbReference>
<dbReference type="Pfam" id="PF03729">
    <property type="entry name" value="DUF308"/>
    <property type="match status" value="2"/>
</dbReference>